<reference evidence="2" key="1">
    <citation type="submission" date="2023-07" db="EMBL/GenBank/DDBJ databases">
        <authorList>
            <consortium name="AG Swart"/>
            <person name="Singh M."/>
            <person name="Singh A."/>
            <person name="Seah K."/>
            <person name="Emmerich C."/>
        </authorList>
    </citation>
    <scope>NUCLEOTIDE SEQUENCE</scope>
    <source>
        <strain evidence="2">DP1</strain>
    </source>
</reference>
<organism evidence="2 3">
    <name type="scientific">Euplotes crassus</name>
    <dbReference type="NCBI Taxonomy" id="5936"/>
    <lineage>
        <taxon>Eukaryota</taxon>
        <taxon>Sar</taxon>
        <taxon>Alveolata</taxon>
        <taxon>Ciliophora</taxon>
        <taxon>Intramacronucleata</taxon>
        <taxon>Spirotrichea</taxon>
        <taxon>Hypotrichia</taxon>
        <taxon>Euplotida</taxon>
        <taxon>Euplotidae</taxon>
        <taxon>Moneuplotes</taxon>
    </lineage>
</organism>
<comment type="caution">
    <text evidence="2">The sequence shown here is derived from an EMBL/GenBank/DDBJ whole genome shotgun (WGS) entry which is preliminary data.</text>
</comment>
<protein>
    <submittedName>
        <fullName evidence="2">Uncharacterized protein</fullName>
    </submittedName>
</protein>
<evidence type="ECO:0000313" key="3">
    <source>
        <dbReference type="Proteomes" id="UP001295684"/>
    </source>
</evidence>
<evidence type="ECO:0000313" key="2">
    <source>
        <dbReference type="EMBL" id="CAI2369363.1"/>
    </source>
</evidence>
<dbReference type="AlphaFoldDB" id="A0AAD1UL95"/>
<proteinExistence type="predicted"/>
<dbReference type="EMBL" id="CAMPGE010010515">
    <property type="protein sequence ID" value="CAI2369363.1"/>
    <property type="molecule type" value="Genomic_DNA"/>
</dbReference>
<feature type="compositionally biased region" description="Polar residues" evidence="1">
    <location>
        <begin position="174"/>
        <end position="187"/>
    </location>
</feature>
<keyword evidence="3" id="KW-1185">Reference proteome</keyword>
<dbReference type="Proteomes" id="UP001295684">
    <property type="component" value="Unassembled WGS sequence"/>
</dbReference>
<accession>A0AAD1UL95</accession>
<feature type="region of interest" description="Disordered" evidence="1">
    <location>
        <begin position="135"/>
        <end position="156"/>
    </location>
</feature>
<feature type="region of interest" description="Disordered" evidence="1">
    <location>
        <begin position="172"/>
        <end position="197"/>
    </location>
</feature>
<gene>
    <name evidence="2" type="ORF">ECRASSUSDP1_LOCUS10662</name>
</gene>
<sequence>MLLTLVRLMMHVLSPDRWKSGLLNHGTKKSRRARKFREKSKESTCEKGKDQAIHKTAVCNILKKAGKSTKYHNSPETELEDPSIKSGTVSACIKTLEKETLPGPSLKLCGTSTGIYPFLKKFQGRNMSLEARKSYEASQGDEYGKISSGRTSNRSRDTKLFRKRVVSKFGRNYTKPQESANTSSVKTDNPAKASLKKPPKIPELRINKLVAINEEVERPMNCFQEALTSTDASRDFSKDNVFSSSSLFPKFKYLN</sequence>
<name>A0AAD1UL95_EUPCR</name>
<evidence type="ECO:0000256" key="1">
    <source>
        <dbReference type="SAM" id="MobiDB-lite"/>
    </source>
</evidence>